<evidence type="ECO:0000256" key="1">
    <source>
        <dbReference type="SAM" id="MobiDB-lite"/>
    </source>
</evidence>
<dbReference type="EMBL" id="JAEAOA010000849">
    <property type="protein sequence ID" value="KAK3604355.1"/>
    <property type="molecule type" value="Genomic_DNA"/>
</dbReference>
<evidence type="ECO:0000313" key="2">
    <source>
        <dbReference type="EMBL" id="KAK3604355.1"/>
    </source>
</evidence>
<keyword evidence="3" id="KW-1185">Reference proteome</keyword>
<dbReference type="AlphaFoldDB" id="A0AAE0T5R5"/>
<comment type="caution">
    <text evidence="2">The sequence shown here is derived from an EMBL/GenBank/DDBJ whole genome shotgun (WGS) entry which is preliminary data.</text>
</comment>
<feature type="region of interest" description="Disordered" evidence="1">
    <location>
        <begin position="1"/>
        <end position="21"/>
    </location>
</feature>
<organism evidence="2 3">
    <name type="scientific">Potamilus streckersoni</name>
    <dbReference type="NCBI Taxonomy" id="2493646"/>
    <lineage>
        <taxon>Eukaryota</taxon>
        <taxon>Metazoa</taxon>
        <taxon>Spiralia</taxon>
        <taxon>Lophotrochozoa</taxon>
        <taxon>Mollusca</taxon>
        <taxon>Bivalvia</taxon>
        <taxon>Autobranchia</taxon>
        <taxon>Heteroconchia</taxon>
        <taxon>Palaeoheterodonta</taxon>
        <taxon>Unionida</taxon>
        <taxon>Unionoidea</taxon>
        <taxon>Unionidae</taxon>
        <taxon>Ambleminae</taxon>
        <taxon>Lampsilini</taxon>
        <taxon>Potamilus</taxon>
    </lineage>
</organism>
<gene>
    <name evidence="2" type="ORF">CHS0354_013867</name>
</gene>
<accession>A0AAE0T5R5</accession>
<proteinExistence type="predicted"/>
<sequence>MGENGNIQIGGSSYELRAPETRDTSENVLEIQDLIGKRYHLIDQRNIGLENIVGNEDLLRAKDTSLQEELKVLFRRINEQEKQNYFPLSDASVSPRKEGHLHDRGKTCDNGHHKKKQHDKPRQLKEDYYVKVAVLIDSAVWNL</sequence>
<protein>
    <submittedName>
        <fullName evidence="2">Uncharacterized protein</fullName>
    </submittedName>
</protein>
<name>A0AAE0T5R5_9BIVA</name>
<feature type="compositionally biased region" description="Polar residues" evidence="1">
    <location>
        <begin position="1"/>
        <end position="11"/>
    </location>
</feature>
<dbReference type="Proteomes" id="UP001195483">
    <property type="component" value="Unassembled WGS sequence"/>
</dbReference>
<reference evidence="2" key="1">
    <citation type="journal article" date="2021" name="Genome Biol. Evol.">
        <title>A High-Quality Reference Genome for a Parasitic Bivalve with Doubly Uniparental Inheritance (Bivalvia: Unionida).</title>
        <authorList>
            <person name="Smith C.H."/>
        </authorList>
    </citation>
    <scope>NUCLEOTIDE SEQUENCE</scope>
    <source>
        <strain evidence="2">CHS0354</strain>
    </source>
</reference>
<evidence type="ECO:0000313" key="3">
    <source>
        <dbReference type="Proteomes" id="UP001195483"/>
    </source>
</evidence>
<feature type="region of interest" description="Disordered" evidence="1">
    <location>
        <begin position="86"/>
        <end position="122"/>
    </location>
</feature>
<reference evidence="2" key="2">
    <citation type="journal article" date="2021" name="Genome Biol. Evol.">
        <title>Developing a high-quality reference genome for a parasitic bivalve with doubly uniparental inheritance (Bivalvia: Unionida).</title>
        <authorList>
            <person name="Smith C.H."/>
        </authorList>
    </citation>
    <scope>NUCLEOTIDE SEQUENCE</scope>
    <source>
        <strain evidence="2">CHS0354</strain>
        <tissue evidence="2">Mantle</tissue>
    </source>
</reference>
<feature type="compositionally biased region" description="Basic and acidic residues" evidence="1">
    <location>
        <begin position="95"/>
        <end position="111"/>
    </location>
</feature>
<reference evidence="2" key="3">
    <citation type="submission" date="2023-05" db="EMBL/GenBank/DDBJ databases">
        <authorList>
            <person name="Smith C.H."/>
        </authorList>
    </citation>
    <scope>NUCLEOTIDE SEQUENCE</scope>
    <source>
        <strain evidence="2">CHS0354</strain>
        <tissue evidence="2">Mantle</tissue>
    </source>
</reference>